<dbReference type="InterPro" id="IPR006680">
    <property type="entry name" value="Amidohydro-rel"/>
</dbReference>
<feature type="domain" description="Amidohydrolase-related" evidence="2">
    <location>
        <begin position="28"/>
        <end position="293"/>
    </location>
</feature>
<dbReference type="AlphaFoldDB" id="A0A0B2ARM0"/>
<dbReference type="PANTHER" id="PTHR35563">
    <property type="entry name" value="BARREL METAL-DEPENDENT HYDROLASE, PUTATIVE (AFU_ORTHOLOGUE AFUA_1G16240)-RELATED"/>
    <property type="match status" value="1"/>
</dbReference>
<dbReference type="InterPro" id="IPR032466">
    <property type="entry name" value="Metal_Hydrolase"/>
</dbReference>
<comment type="caution">
    <text evidence="3">The sequence shown here is derived from an EMBL/GenBank/DDBJ whole genome shotgun (WGS) entry which is preliminary data.</text>
</comment>
<dbReference type="STRING" id="1338436.LK10_04945"/>
<dbReference type="SUPFAM" id="SSF51556">
    <property type="entry name" value="Metallo-dependent hydrolases"/>
    <property type="match status" value="1"/>
</dbReference>
<dbReference type="Proteomes" id="UP000030982">
    <property type="component" value="Unassembled WGS sequence"/>
</dbReference>
<organism evidence="3 4">
    <name type="scientific">Sinomonas humi</name>
    <dbReference type="NCBI Taxonomy" id="1338436"/>
    <lineage>
        <taxon>Bacteria</taxon>
        <taxon>Bacillati</taxon>
        <taxon>Actinomycetota</taxon>
        <taxon>Actinomycetes</taxon>
        <taxon>Micrococcales</taxon>
        <taxon>Micrococcaceae</taxon>
        <taxon>Sinomonas</taxon>
    </lineage>
</organism>
<dbReference type="Gene3D" id="3.20.20.140">
    <property type="entry name" value="Metal-dependent hydrolases"/>
    <property type="match status" value="1"/>
</dbReference>
<evidence type="ECO:0000259" key="2">
    <source>
        <dbReference type="Pfam" id="PF04909"/>
    </source>
</evidence>
<evidence type="ECO:0000256" key="1">
    <source>
        <dbReference type="SAM" id="MobiDB-lite"/>
    </source>
</evidence>
<feature type="compositionally biased region" description="Polar residues" evidence="1">
    <location>
        <begin position="1"/>
        <end position="11"/>
    </location>
</feature>
<reference evidence="3 4" key="1">
    <citation type="submission" date="2014-09" db="EMBL/GenBank/DDBJ databases">
        <title>Genome sequence of Sinomonas sp. MUSC 117.</title>
        <authorList>
            <person name="Lee L.-H."/>
        </authorList>
    </citation>
    <scope>NUCLEOTIDE SEQUENCE [LARGE SCALE GENOMIC DNA]</scope>
    <source>
        <strain evidence="3 4">MUSC 117</strain>
    </source>
</reference>
<gene>
    <name evidence="3" type="ORF">LK10_04945</name>
</gene>
<accession>A0A0B2ARM0</accession>
<sequence length="297" mass="33073">MTDTLEATTPGPNRHPHKPQLELPPNACDAHVHIFGPHDRFPYAEERTFTPEDVPLEDLEELHRFLGFQRSVLVQSACHGSDHSAVLDALERGAGRYRGVALVGPETTAREIGRWHEAGMRGARIHFAAHLGAPPTRSEIARIVDLVGPFGWHLAVHVMGPSILDFAERVHEIPLRIVFDHMGRFDISPSRPQREREALKRLLVENDDVWVKLSGADRIASHPPQLDDAIALARELFTTRPDRCVWGTDFPHPNTHGFMPNDGDLVDTLCGIAPTQDELELLLVANPEACFDFAPNA</sequence>
<dbReference type="InterPro" id="IPR052358">
    <property type="entry name" value="Aro_Compnd_Degr_Hydrolases"/>
</dbReference>
<protein>
    <submittedName>
        <fullName evidence="3">Amidohydrolase</fullName>
    </submittedName>
</protein>
<dbReference type="OrthoDB" id="5450317at2"/>
<proteinExistence type="predicted"/>
<dbReference type="EMBL" id="JTDL01000078">
    <property type="protein sequence ID" value="KHL04503.1"/>
    <property type="molecule type" value="Genomic_DNA"/>
</dbReference>
<dbReference type="GO" id="GO:0016787">
    <property type="term" value="F:hydrolase activity"/>
    <property type="evidence" value="ECO:0007669"/>
    <property type="project" value="UniProtKB-KW"/>
</dbReference>
<dbReference type="Pfam" id="PF04909">
    <property type="entry name" value="Amidohydro_2"/>
    <property type="match status" value="1"/>
</dbReference>
<keyword evidence="3" id="KW-0378">Hydrolase</keyword>
<evidence type="ECO:0000313" key="3">
    <source>
        <dbReference type="EMBL" id="KHL04503.1"/>
    </source>
</evidence>
<name>A0A0B2ARM0_9MICC</name>
<feature type="region of interest" description="Disordered" evidence="1">
    <location>
        <begin position="1"/>
        <end position="22"/>
    </location>
</feature>
<keyword evidence="4" id="KW-1185">Reference proteome</keyword>
<evidence type="ECO:0000313" key="4">
    <source>
        <dbReference type="Proteomes" id="UP000030982"/>
    </source>
</evidence>
<dbReference type="PANTHER" id="PTHR35563:SF2">
    <property type="entry name" value="BARREL METAL-DEPENDENT HYDROLASE, PUTATIVE (AFU_ORTHOLOGUE AFUA_1G16240)-RELATED"/>
    <property type="match status" value="1"/>
</dbReference>